<sequence>MFYIIERGDKMKNNEMIRLVKGARQRDTQCQLALIEGFKPLMLSMIRRYVYEVDAVDDYLSEAAIVLLNAVETYNEDRGVPFSGYLKKELFYYFVNVAKSHKNCTSLDFSPGDDENFSLLEVLPDPADIEGDYVRAQDLLALRQYLPCLRERQRWIIEEHYGKNRSFREIAAALGVSANSLVKLHRRAIADLRTHFGLNLIN</sequence>
<evidence type="ECO:0000256" key="2">
    <source>
        <dbReference type="ARBA" id="ARBA00023082"/>
    </source>
</evidence>
<dbReference type="InterPro" id="IPR007627">
    <property type="entry name" value="RNA_pol_sigma70_r2"/>
</dbReference>
<evidence type="ECO:0000259" key="6">
    <source>
        <dbReference type="Pfam" id="PF08281"/>
    </source>
</evidence>
<reference evidence="7 8" key="1">
    <citation type="submission" date="2019-08" db="EMBL/GenBank/DDBJ databases">
        <title>Isolation and enrichment of carboxydotrophic bacteria from anaerobic sludge for the production of bio-based chemicals from syngas.</title>
        <authorList>
            <person name="Antares A.L."/>
            <person name="Moreira J."/>
            <person name="Diender M."/>
            <person name="Parshina S.N."/>
            <person name="Stams A.J.M."/>
            <person name="Alves M."/>
            <person name="Alves J.I."/>
            <person name="Sousa D.Z."/>
        </authorList>
    </citation>
    <scope>NUCLEOTIDE SEQUENCE [LARGE SCALE GENOMIC DNA]</scope>
    <source>
        <strain evidence="7 8">JM</strain>
    </source>
</reference>
<dbReference type="GO" id="GO:0006352">
    <property type="term" value="P:DNA-templated transcription initiation"/>
    <property type="evidence" value="ECO:0007669"/>
    <property type="project" value="InterPro"/>
</dbReference>
<dbReference type="GO" id="GO:0016987">
    <property type="term" value="F:sigma factor activity"/>
    <property type="evidence" value="ECO:0007669"/>
    <property type="project" value="UniProtKB-KW"/>
</dbReference>
<comment type="caution">
    <text evidence="7">The sequence shown here is derived from an EMBL/GenBank/DDBJ whole genome shotgun (WGS) entry which is preliminary data.</text>
</comment>
<keyword evidence="1" id="KW-0805">Transcription regulation</keyword>
<dbReference type="InterPro" id="IPR013249">
    <property type="entry name" value="RNA_pol_sigma70_r4_t2"/>
</dbReference>
<evidence type="ECO:0000256" key="4">
    <source>
        <dbReference type="ARBA" id="ARBA00023163"/>
    </source>
</evidence>
<keyword evidence="2" id="KW-0731">Sigma factor</keyword>
<organism evidence="7 8">
    <name type="scientific">Acetobacterium wieringae</name>
    <dbReference type="NCBI Taxonomy" id="52694"/>
    <lineage>
        <taxon>Bacteria</taxon>
        <taxon>Bacillati</taxon>
        <taxon>Bacillota</taxon>
        <taxon>Clostridia</taxon>
        <taxon>Eubacteriales</taxon>
        <taxon>Eubacteriaceae</taxon>
        <taxon>Acetobacterium</taxon>
    </lineage>
</organism>
<feature type="domain" description="RNA polymerase sigma-70 region 2" evidence="5">
    <location>
        <begin position="34"/>
        <end position="87"/>
    </location>
</feature>
<dbReference type="Proteomes" id="UP000322619">
    <property type="component" value="Unassembled WGS sequence"/>
</dbReference>
<dbReference type="CDD" id="cd06171">
    <property type="entry name" value="Sigma70_r4"/>
    <property type="match status" value="1"/>
</dbReference>
<evidence type="ECO:0000256" key="3">
    <source>
        <dbReference type="ARBA" id="ARBA00023125"/>
    </source>
</evidence>
<evidence type="ECO:0000259" key="5">
    <source>
        <dbReference type="Pfam" id="PF04542"/>
    </source>
</evidence>
<dbReference type="InterPro" id="IPR014284">
    <property type="entry name" value="RNA_pol_sigma-70_dom"/>
</dbReference>
<dbReference type="PANTHER" id="PTHR30385">
    <property type="entry name" value="SIGMA FACTOR F FLAGELLAR"/>
    <property type="match status" value="1"/>
</dbReference>
<keyword evidence="3" id="KW-0238">DNA-binding</keyword>
<keyword evidence="4" id="KW-0804">Transcription</keyword>
<evidence type="ECO:0000313" key="8">
    <source>
        <dbReference type="Proteomes" id="UP000322619"/>
    </source>
</evidence>
<accession>A0A5D0WNB0</accession>
<dbReference type="InterPro" id="IPR013325">
    <property type="entry name" value="RNA_pol_sigma_r2"/>
</dbReference>
<dbReference type="NCBIfam" id="TIGR02937">
    <property type="entry name" value="sigma70-ECF"/>
    <property type="match status" value="1"/>
</dbReference>
<feature type="domain" description="RNA polymerase sigma factor 70 region 4 type 2" evidence="6">
    <location>
        <begin position="140"/>
        <end position="190"/>
    </location>
</feature>
<evidence type="ECO:0000256" key="1">
    <source>
        <dbReference type="ARBA" id="ARBA00023015"/>
    </source>
</evidence>
<gene>
    <name evidence="7" type="ORF">FXB42_07800</name>
</gene>
<dbReference type="SUPFAM" id="SSF88946">
    <property type="entry name" value="Sigma2 domain of RNA polymerase sigma factors"/>
    <property type="match status" value="1"/>
</dbReference>
<dbReference type="SUPFAM" id="SSF88659">
    <property type="entry name" value="Sigma3 and sigma4 domains of RNA polymerase sigma factors"/>
    <property type="match status" value="1"/>
</dbReference>
<dbReference type="EMBL" id="VSLA01000013">
    <property type="protein sequence ID" value="TYC85770.1"/>
    <property type="molecule type" value="Genomic_DNA"/>
</dbReference>
<proteinExistence type="predicted"/>
<protein>
    <submittedName>
        <fullName evidence="7">Sigma-70 family RNA polymerase sigma factor</fullName>
    </submittedName>
</protein>
<dbReference type="Pfam" id="PF08281">
    <property type="entry name" value="Sigma70_r4_2"/>
    <property type="match status" value="1"/>
</dbReference>
<dbReference type="InterPro" id="IPR013324">
    <property type="entry name" value="RNA_pol_sigma_r3/r4-like"/>
</dbReference>
<dbReference type="Gene3D" id="1.20.120.1810">
    <property type="match status" value="1"/>
</dbReference>
<dbReference type="GO" id="GO:0003677">
    <property type="term" value="F:DNA binding"/>
    <property type="evidence" value="ECO:0007669"/>
    <property type="project" value="UniProtKB-KW"/>
</dbReference>
<dbReference type="Pfam" id="PF04542">
    <property type="entry name" value="Sigma70_r2"/>
    <property type="match status" value="1"/>
</dbReference>
<name>A0A5D0WNB0_9FIRM</name>
<evidence type="ECO:0000313" key="7">
    <source>
        <dbReference type="EMBL" id="TYC85770.1"/>
    </source>
</evidence>
<dbReference type="Gene3D" id="1.20.140.160">
    <property type="match status" value="1"/>
</dbReference>
<dbReference type="AlphaFoldDB" id="A0A5D0WNB0"/>